<dbReference type="InterPro" id="IPR050679">
    <property type="entry name" value="Bact_HTH_transcr_reg"/>
</dbReference>
<dbReference type="SUPFAM" id="SSF46785">
    <property type="entry name" value="Winged helix' DNA-binding domain"/>
    <property type="match status" value="1"/>
</dbReference>
<keyword evidence="6" id="KW-1185">Reference proteome</keyword>
<sequence length="261" mass="28778">MKAGTKKLLLDEIVAAWGRAPATRQKPKYVQLADVIQEVIDEGEYEVGDHLPSEIDISNAMPVGLSTVQSAMSQLVEKGIVTRRRRLGTLIADPKRQAPEVHLYRFRDPVTNEVALPFTRALGVERIQTAEFGALLASFDNEQAIRLDRLVWVAGSSPGFSSVFMRLEHAQGLLDAPLETLHGLSCHRLLQEESRTRIAATRHGARADLLSARACAVLDLAAPHVGLVWEAHDLDAANNVVLAQRLELPQGHRPMELTELK</sequence>
<dbReference type="Pfam" id="PF07702">
    <property type="entry name" value="UTRA"/>
    <property type="match status" value="1"/>
</dbReference>
<dbReference type="Pfam" id="PF00392">
    <property type="entry name" value="GntR"/>
    <property type="match status" value="1"/>
</dbReference>
<dbReference type="SMART" id="SM00345">
    <property type="entry name" value="HTH_GNTR"/>
    <property type="match status" value="1"/>
</dbReference>
<dbReference type="InterPro" id="IPR011663">
    <property type="entry name" value="UTRA"/>
</dbReference>
<dbReference type="Gene3D" id="3.40.1410.10">
    <property type="entry name" value="Chorismate lyase-like"/>
    <property type="match status" value="1"/>
</dbReference>
<gene>
    <name evidence="5" type="ORF">DLJ53_10770</name>
</gene>
<evidence type="ECO:0000259" key="4">
    <source>
        <dbReference type="PROSITE" id="PS50949"/>
    </source>
</evidence>
<dbReference type="AlphaFoldDB" id="A0A8B2NPQ9"/>
<organism evidence="5 6">
    <name type="scientific">Acuticoccus sediminis</name>
    <dbReference type="NCBI Taxonomy" id="2184697"/>
    <lineage>
        <taxon>Bacteria</taxon>
        <taxon>Pseudomonadati</taxon>
        <taxon>Pseudomonadota</taxon>
        <taxon>Alphaproteobacteria</taxon>
        <taxon>Hyphomicrobiales</taxon>
        <taxon>Amorphaceae</taxon>
        <taxon>Acuticoccus</taxon>
    </lineage>
</organism>
<dbReference type="SUPFAM" id="SSF64288">
    <property type="entry name" value="Chorismate lyase-like"/>
    <property type="match status" value="1"/>
</dbReference>
<evidence type="ECO:0000313" key="5">
    <source>
        <dbReference type="EMBL" id="RAI01876.1"/>
    </source>
</evidence>
<dbReference type="InterPro" id="IPR036390">
    <property type="entry name" value="WH_DNA-bd_sf"/>
</dbReference>
<evidence type="ECO:0000256" key="2">
    <source>
        <dbReference type="ARBA" id="ARBA00023125"/>
    </source>
</evidence>
<evidence type="ECO:0000256" key="3">
    <source>
        <dbReference type="ARBA" id="ARBA00023163"/>
    </source>
</evidence>
<dbReference type="PANTHER" id="PTHR44846:SF1">
    <property type="entry name" value="MANNOSYL-D-GLYCERATE TRANSPORT_METABOLISM SYSTEM REPRESSOR MNGR-RELATED"/>
    <property type="match status" value="1"/>
</dbReference>
<dbReference type="CDD" id="cd07377">
    <property type="entry name" value="WHTH_GntR"/>
    <property type="match status" value="1"/>
</dbReference>
<accession>A0A8B2NPQ9</accession>
<keyword evidence="2" id="KW-0238">DNA-binding</keyword>
<feature type="domain" description="HTH gntR-type" evidence="4">
    <location>
        <begin position="26"/>
        <end position="94"/>
    </location>
</feature>
<protein>
    <submittedName>
        <fullName evidence="5">GntR family transcriptional regulator</fullName>
    </submittedName>
</protein>
<dbReference type="GO" id="GO:0003700">
    <property type="term" value="F:DNA-binding transcription factor activity"/>
    <property type="evidence" value="ECO:0007669"/>
    <property type="project" value="InterPro"/>
</dbReference>
<proteinExistence type="predicted"/>
<dbReference type="PROSITE" id="PS50949">
    <property type="entry name" value="HTH_GNTR"/>
    <property type="match status" value="1"/>
</dbReference>
<comment type="caution">
    <text evidence="5">The sequence shown here is derived from an EMBL/GenBank/DDBJ whole genome shotgun (WGS) entry which is preliminary data.</text>
</comment>
<dbReference type="RefSeq" id="WP_111345068.1">
    <property type="nucleotide sequence ID" value="NZ_QHHQ01000002.1"/>
</dbReference>
<dbReference type="InterPro" id="IPR036388">
    <property type="entry name" value="WH-like_DNA-bd_sf"/>
</dbReference>
<dbReference type="InterPro" id="IPR028978">
    <property type="entry name" value="Chorismate_lyase_/UTRA_dom_sf"/>
</dbReference>
<dbReference type="InterPro" id="IPR000524">
    <property type="entry name" value="Tscrpt_reg_HTH_GntR"/>
</dbReference>
<dbReference type="Gene3D" id="1.10.10.10">
    <property type="entry name" value="Winged helix-like DNA-binding domain superfamily/Winged helix DNA-binding domain"/>
    <property type="match status" value="1"/>
</dbReference>
<evidence type="ECO:0000256" key="1">
    <source>
        <dbReference type="ARBA" id="ARBA00023015"/>
    </source>
</evidence>
<keyword evidence="3" id="KW-0804">Transcription</keyword>
<dbReference type="PANTHER" id="PTHR44846">
    <property type="entry name" value="MANNOSYL-D-GLYCERATE TRANSPORT/METABOLISM SYSTEM REPRESSOR MNGR-RELATED"/>
    <property type="match status" value="1"/>
</dbReference>
<dbReference type="OrthoDB" id="8114900at2"/>
<dbReference type="EMBL" id="QHHQ01000002">
    <property type="protein sequence ID" value="RAI01876.1"/>
    <property type="molecule type" value="Genomic_DNA"/>
</dbReference>
<evidence type="ECO:0000313" key="6">
    <source>
        <dbReference type="Proteomes" id="UP000249590"/>
    </source>
</evidence>
<keyword evidence="1" id="KW-0805">Transcription regulation</keyword>
<dbReference type="GO" id="GO:0045892">
    <property type="term" value="P:negative regulation of DNA-templated transcription"/>
    <property type="evidence" value="ECO:0007669"/>
    <property type="project" value="TreeGrafter"/>
</dbReference>
<reference evidence="5 6" key="1">
    <citation type="submission" date="2018-05" db="EMBL/GenBank/DDBJ databases">
        <title>Acuticoccus sediminis sp. nov., isolated from deep-sea sediment of Indian Ocean.</title>
        <authorList>
            <person name="Liu X."/>
            <person name="Lai Q."/>
            <person name="Du Y."/>
            <person name="Sun F."/>
            <person name="Zhang X."/>
            <person name="Wang S."/>
            <person name="Shao Z."/>
        </authorList>
    </citation>
    <scope>NUCLEOTIDE SEQUENCE [LARGE SCALE GENOMIC DNA]</scope>
    <source>
        <strain evidence="5 6">PTG4-2</strain>
    </source>
</reference>
<dbReference type="Proteomes" id="UP000249590">
    <property type="component" value="Unassembled WGS sequence"/>
</dbReference>
<dbReference type="GO" id="GO:0003677">
    <property type="term" value="F:DNA binding"/>
    <property type="evidence" value="ECO:0007669"/>
    <property type="project" value="UniProtKB-KW"/>
</dbReference>
<name>A0A8B2NPQ9_9HYPH</name>